<dbReference type="InterPro" id="IPR009604">
    <property type="entry name" value="LsmAD_domain"/>
</dbReference>
<dbReference type="GO" id="GO:0003729">
    <property type="term" value="F:mRNA binding"/>
    <property type="evidence" value="ECO:0007669"/>
    <property type="project" value="TreeGrafter"/>
</dbReference>
<accession>A0A1C3KX23</accession>
<feature type="compositionally biased region" description="Polar residues" evidence="1">
    <location>
        <begin position="443"/>
        <end position="453"/>
    </location>
</feature>
<dbReference type="VEuPathDB" id="PlasmoDB:PocGH01_13024600"/>
<protein>
    <submittedName>
        <fullName evidence="3">Ataxin-2 like protein, putative</fullName>
    </submittedName>
</protein>
<dbReference type="InterPro" id="IPR045117">
    <property type="entry name" value="ATXN2-like"/>
</dbReference>
<dbReference type="GO" id="GO:0034063">
    <property type="term" value="P:stress granule assembly"/>
    <property type="evidence" value="ECO:0007669"/>
    <property type="project" value="TreeGrafter"/>
</dbReference>
<dbReference type="EMBL" id="LT594517">
    <property type="protein sequence ID" value="SBT78728.1"/>
    <property type="molecule type" value="Genomic_DNA"/>
</dbReference>
<dbReference type="PANTHER" id="PTHR12854">
    <property type="entry name" value="ATAXIN 2-RELATED"/>
    <property type="match status" value="1"/>
</dbReference>
<reference evidence="3 4" key="1">
    <citation type="submission" date="2016-06" db="EMBL/GenBank/DDBJ databases">
        <authorList>
            <consortium name="Pathogen Informatics"/>
        </authorList>
    </citation>
    <scope>NUCLEOTIDE SEQUENCE [LARGE SCALE GENOMIC DNA]</scope>
    <source>
        <strain evidence="3">PowCR01</strain>
    </source>
</reference>
<gene>
    <name evidence="3" type="primary">PowCR01_130021200</name>
    <name evidence="3" type="ORF">POWCR01_130021200</name>
</gene>
<dbReference type="Pfam" id="PF06741">
    <property type="entry name" value="LsmAD"/>
    <property type="match status" value="1"/>
</dbReference>
<feature type="domain" description="LsmAD" evidence="2">
    <location>
        <begin position="178"/>
        <end position="244"/>
    </location>
</feature>
<dbReference type="GO" id="GO:0010494">
    <property type="term" value="C:cytoplasmic stress granule"/>
    <property type="evidence" value="ECO:0007669"/>
    <property type="project" value="TreeGrafter"/>
</dbReference>
<evidence type="ECO:0000313" key="3">
    <source>
        <dbReference type="EMBL" id="SBT78728.1"/>
    </source>
</evidence>
<dbReference type="PANTHER" id="PTHR12854:SF7">
    <property type="entry name" value="ATAXIN-2 HOMOLOG"/>
    <property type="match status" value="1"/>
</dbReference>
<sequence length="843" mass="96955">MNKSERGNMREMHKSINEERIAYVMTCLIGNEVNVHMKDGNEIRGLFHAYNSNSKGNNRKEMDISLNYARVLPKREKVSGPINKAMIIPEHLYTAIVGKNINLDLKDPDEVKYVKGKFKIDADISEKRKKFNSNTANRELKRWVCDSYNDTNFNENKLRLDDKLNEPWDQFEHNRKLYGVTTTYKEEIYTTNLDINKIPHHVKMHADKIAKELEKRGMHLDPEDAERNNKNIDEEDLFGAVRQNKDKFSKNQKFKRDDNKNKQHQGRFRQFIIKDLKEKLQLVKKENEKKYPTNKQKKINFTIVSSNDENDSSNKKSKAVTPIKSTSKNMEYIDINALNLEPALPKLDEKTRTEWIMFKNKTKNKILSKKDKLADKQEFITAAKEFNEKLASKINLNTKQSSTRLNKDHPGMLNQPCADNQKHTSDMPERRKCNTLQEAGKATKNSQGDGSVLNNNNNSNSRNNSSNNGSNNGSNSGSNNSSNDNKNSNGNNISSFGSSFNANCMVNNANMRPCDAYMLNFNITTMKNNVAWPNMNYYQNVPLMPTPQNPMYPCGDPRFHKNAGIPPLYQNMNIDMMLNKFHNSMYPPIKDRAQLKPHTELCPFPVKATKPNRSFDALMKNVLKRSKEEDIMNSPLEFKTTQQFSYKNILGELPPCPPVNKCQEPNSCSNNVPVQQNISNILVNIPFIPVMSRTVNGHFLDNPPYLNPYIRSYYPNNCTPVNMSNGPFFNMPMTNMDANFPSNKNMHMYQLRNPNIQNAHVNFPVPSYISANMNYGINNNNSMNMMNNSNSPNPNINMPPYPPEYIFMNSQKFANAHSVPIPFFPQYQYQNYYAPPAHGMNNA</sequence>
<organism evidence="3 4">
    <name type="scientific">Plasmodium ovale</name>
    <name type="common">malaria parasite P. ovale</name>
    <dbReference type="NCBI Taxonomy" id="36330"/>
    <lineage>
        <taxon>Eukaryota</taxon>
        <taxon>Sar</taxon>
        <taxon>Alveolata</taxon>
        <taxon>Apicomplexa</taxon>
        <taxon>Aconoidasida</taxon>
        <taxon>Haemosporida</taxon>
        <taxon>Plasmodiidae</taxon>
        <taxon>Plasmodium</taxon>
        <taxon>Plasmodium (Plasmodium)</taxon>
    </lineage>
</organism>
<feature type="compositionally biased region" description="Low complexity" evidence="1">
    <location>
        <begin position="454"/>
        <end position="490"/>
    </location>
</feature>
<dbReference type="Proteomes" id="UP000243200">
    <property type="component" value="Chromosome 13"/>
</dbReference>
<evidence type="ECO:0000259" key="2">
    <source>
        <dbReference type="SMART" id="SM01272"/>
    </source>
</evidence>
<dbReference type="OrthoDB" id="2275718at2759"/>
<evidence type="ECO:0000313" key="4">
    <source>
        <dbReference type="Proteomes" id="UP000243200"/>
    </source>
</evidence>
<dbReference type="InterPro" id="IPR025852">
    <property type="entry name" value="SM_dom_ATX"/>
</dbReference>
<evidence type="ECO:0000256" key="1">
    <source>
        <dbReference type="SAM" id="MobiDB-lite"/>
    </source>
</evidence>
<feature type="compositionally biased region" description="Basic and acidic residues" evidence="1">
    <location>
        <begin position="420"/>
        <end position="432"/>
    </location>
</feature>
<proteinExistence type="predicted"/>
<name>A0A1C3KX23_PLAOA</name>
<dbReference type="VEuPathDB" id="PlasmoDB:POWCR01_130021200"/>
<dbReference type="Pfam" id="PF14438">
    <property type="entry name" value="SM-ATX"/>
    <property type="match status" value="1"/>
</dbReference>
<feature type="region of interest" description="Disordered" evidence="1">
    <location>
        <begin position="397"/>
        <end position="490"/>
    </location>
</feature>
<dbReference type="AlphaFoldDB" id="A0A1C3KX23"/>
<dbReference type="SMART" id="SM01272">
    <property type="entry name" value="LsmAD"/>
    <property type="match status" value="1"/>
</dbReference>